<protein>
    <recommendedName>
        <fullName evidence="1">ChrR-like cupin domain-containing protein</fullName>
    </recommendedName>
</protein>
<accession>A0A3A3FN00</accession>
<comment type="caution">
    <text evidence="2">The sequence shown here is derived from an EMBL/GenBank/DDBJ whole genome shotgun (WGS) entry which is preliminary data.</text>
</comment>
<dbReference type="SUPFAM" id="SSF51182">
    <property type="entry name" value="RmlC-like cupins"/>
    <property type="match status" value="1"/>
</dbReference>
<dbReference type="Pfam" id="PF12973">
    <property type="entry name" value="Cupin_7"/>
    <property type="match status" value="1"/>
</dbReference>
<evidence type="ECO:0000313" key="2">
    <source>
        <dbReference type="EMBL" id="RJF95029.1"/>
    </source>
</evidence>
<dbReference type="Gene3D" id="2.60.120.10">
    <property type="entry name" value="Jelly Rolls"/>
    <property type="match status" value="1"/>
</dbReference>
<reference evidence="3" key="1">
    <citation type="submission" date="2018-09" db="EMBL/GenBank/DDBJ databases">
        <authorList>
            <person name="Zhu H."/>
        </authorList>
    </citation>
    <scope>NUCLEOTIDE SEQUENCE [LARGE SCALE GENOMIC DNA]</scope>
    <source>
        <strain evidence="3">K1R23-30</strain>
    </source>
</reference>
<dbReference type="InterPro" id="IPR014710">
    <property type="entry name" value="RmlC-like_jellyroll"/>
</dbReference>
<gene>
    <name evidence="2" type="ORF">D3871_16300</name>
</gene>
<dbReference type="InterPro" id="IPR025979">
    <property type="entry name" value="ChrR-like_cupin_dom"/>
</dbReference>
<name>A0A3A3FN00_9BURK</name>
<evidence type="ECO:0000259" key="1">
    <source>
        <dbReference type="Pfam" id="PF12973"/>
    </source>
</evidence>
<dbReference type="RefSeq" id="WP_119770179.1">
    <property type="nucleotide sequence ID" value="NZ_QYUO01000002.1"/>
</dbReference>
<dbReference type="InterPro" id="IPR011051">
    <property type="entry name" value="RmlC_Cupin_sf"/>
</dbReference>
<dbReference type="EMBL" id="QYUO01000002">
    <property type="protein sequence ID" value="RJF95029.1"/>
    <property type="molecule type" value="Genomic_DNA"/>
</dbReference>
<dbReference type="AlphaFoldDB" id="A0A3A3FN00"/>
<proteinExistence type="predicted"/>
<feature type="domain" description="ChrR-like cupin" evidence="1">
    <location>
        <begin position="61"/>
        <end position="153"/>
    </location>
</feature>
<sequence>MAGHSKSTERPVIDADIEEAILINLSLMPLNDATRSALLERTLAATRRKDSHSKDSHSFVTVLQKDGEWREIVSGVFQKRLLENEKMHATLYRMLPGSSFPAHEHPTDEECVCLEGEVDLGGIALRAGEFHLAPQGVRHGQIRTEEGCLLYVRCAAS</sequence>
<evidence type="ECO:0000313" key="3">
    <source>
        <dbReference type="Proteomes" id="UP000265955"/>
    </source>
</evidence>
<dbReference type="OrthoDB" id="8718357at2"/>
<organism evidence="2 3">
    <name type="scientific">Noviherbaspirillum saxi</name>
    <dbReference type="NCBI Taxonomy" id="2320863"/>
    <lineage>
        <taxon>Bacteria</taxon>
        <taxon>Pseudomonadati</taxon>
        <taxon>Pseudomonadota</taxon>
        <taxon>Betaproteobacteria</taxon>
        <taxon>Burkholderiales</taxon>
        <taxon>Oxalobacteraceae</taxon>
        <taxon>Noviherbaspirillum</taxon>
    </lineage>
</organism>
<dbReference type="Proteomes" id="UP000265955">
    <property type="component" value="Unassembled WGS sequence"/>
</dbReference>
<keyword evidence="3" id="KW-1185">Reference proteome</keyword>